<evidence type="ECO:0000313" key="8">
    <source>
        <dbReference type="EMBL" id="QYZ69306.1"/>
    </source>
</evidence>
<dbReference type="Pfam" id="PF01593">
    <property type="entry name" value="Amino_oxidase"/>
    <property type="match status" value="2"/>
</dbReference>
<dbReference type="InterPro" id="IPR008150">
    <property type="entry name" value="Phytoene_DH_bac_CS"/>
</dbReference>
<keyword evidence="9" id="KW-1185">Reference proteome</keyword>
<dbReference type="PROSITE" id="PS00982">
    <property type="entry name" value="PHYTOENE_DH"/>
    <property type="match status" value="1"/>
</dbReference>
<dbReference type="RefSeq" id="WP_220661526.1">
    <property type="nucleotide sequence ID" value="NZ_CP069370.1"/>
</dbReference>
<evidence type="ECO:0000256" key="4">
    <source>
        <dbReference type="ARBA" id="ARBA00023002"/>
    </source>
</evidence>
<dbReference type="SUPFAM" id="SSF51905">
    <property type="entry name" value="FAD/NAD(P)-binding domain"/>
    <property type="match status" value="1"/>
</dbReference>
<evidence type="ECO:0000256" key="5">
    <source>
        <dbReference type="RuleBase" id="RU362075"/>
    </source>
</evidence>
<dbReference type="NCBIfam" id="TIGR02734">
    <property type="entry name" value="crtI_fam"/>
    <property type="match status" value="1"/>
</dbReference>
<dbReference type="AlphaFoldDB" id="A0A8G0ZUT8"/>
<dbReference type="InterPro" id="IPR002937">
    <property type="entry name" value="Amino_oxidase"/>
</dbReference>
<feature type="domain" description="Amine oxidase" evidence="7">
    <location>
        <begin position="434"/>
        <end position="485"/>
    </location>
</feature>
<comment type="pathway">
    <text evidence="1 5">Carotenoid biosynthesis.</text>
</comment>
<evidence type="ECO:0000313" key="9">
    <source>
        <dbReference type="Proteomes" id="UP000826300"/>
    </source>
</evidence>
<reference evidence="8" key="1">
    <citation type="submission" date="2021-02" db="EMBL/GenBank/DDBJ databases">
        <title>Rhodobacter shimadae sp. nov., an aerobic anoxygenic phototrophic bacterium isolated from a hot spring.</title>
        <authorList>
            <person name="Muramatsu S."/>
            <person name="Haruta S."/>
            <person name="Hirose S."/>
            <person name="Hanada S."/>
        </authorList>
    </citation>
    <scope>NUCLEOTIDE SEQUENCE</scope>
    <source>
        <strain evidence="8">N10</strain>
    </source>
</reference>
<dbReference type="GO" id="GO:0016627">
    <property type="term" value="F:oxidoreductase activity, acting on the CH-CH group of donors"/>
    <property type="evidence" value="ECO:0007669"/>
    <property type="project" value="UniProtKB-ARBA"/>
</dbReference>
<dbReference type="GO" id="GO:0016117">
    <property type="term" value="P:carotenoid biosynthetic process"/>
    <property type="evidence" value="ECO:0007669"/>
    <property type="project" value="UniProtKB-KW"/>
</dbReference>
<keyword evidence="3 5" id="KW-0125">Carotenoid biosynthesis</keyword>
<comment type="similarity">
    <text evidence="2 5">Belongs to the carotenoid/retinoid oxidoreductase family.</text>
</comment>
<protein>
    <submittedName>
        <fullName evidence="8">Phytoene desaturase</fullName>
    </submittedName>
</protein>
<evidence type="ECO:0000259" key="7">
    <source>
        <dbReference type="Pfam" id="PF01593"/>
    </source>
</evidence>
<feature type="region of interest" description="Disordered" evidence="6">
    <location>
        <begin position="485"/>
        <end position="516"/>
    </location>
</feature>
<dbReference type="PANTHER" id="PTHR43734">
    <property type="entry name" value="PHYTOENE DESATURASE"/>
    <property type="match status" value="1"/>
</dbReference>
<organism evidence="8 9">
    <name type="scientific">Neotabrizicola shimadae</name>
    <dbReference type="NCBI Taxonomy" id="2807096"/>
    <lineage>
        <taxon>Bacteria</taxon>
        <taxon>Pseudomonadati</taxon>
        <taxon>Pseudomonadota</taxon>
        <taxon>Alphaproteobacteria</taxon>
        <taxon>Rhodobacterales</taxon>
        <taxon>Paracoccaceae</taxon>
        <taxon>Neotabrizicola</taxon>
    </lineage>
</organism>
<evidence type="ECO:0000256" key="2">
    <source>
        <dbReference type="ARBA" id="ARBA00006046"/>
    </source>
</evidence>
<dbReference type="Gene3D" id="3.50.50.60">
    <property type="entry name" value="FAD/NAD(P)-binding domain"/>
    <property type="match status" value="2"/>
</dbReference>
<dbReference type="InterPro" id="IPR054841">
    <property type="entry name" value="carotdesatCrtD"/>
</dbReference>
<proteinExistence type="inferred from homology"/>
<dbReference type="PRINTS" id="PR00420">
    <property type="entry name" value="RNGMNOXGNASE"/>
</dbReference>
<dbReference type="InterPro" id="IPR014105">
    <property type="entry name" value="Carotenoid/retinoid_OxRdtase"/>
</dbReference>
<dbReference type="KEGG" id="nsm:JO391_16445"/>
<dbReference type="Proteomes" id="UP000826300">
    <property type="component" value="Chromosome"/>
</dbReference>
<feature type="domain" description="Amine oxidase" evidence="7">
    <location>
        <begin position="13"/>
        <end position="298"/>
    </location>
</feature>
<name>A0A8G0ZUT8_9RHOB</name>
<dbReference type="NCBIfam" id="NF045637">
    <property type="entry name" value="carotdesatCrtDProt"/>
    <property type="match status" value="1"/>
</dbReference>
<evidence type="ECO:0000256" key="1">
    <source>
        <dbReference type="ARBA" id="ARBA00004829"/>
    </source>
</evidence>
<dbReference type="EMBL" id="CP069370">
    <property type="protein sequence ID" value="QYZ69306.1"/>
    <property type="molecule type" value="Genomic_DNA"/>
</dbReference>
<accession>A0A8G0ZUT8</accession>
<evidence type="ECO:0000256" key="6">
    <source>
        <dbReference type="SAM" id="MobiDB-lite"/>
    </source>
</evidence>
<gene>
    <name evidence="8" type="primary">crtI</name>
    <name evidence="8" type="ORF">JO391_16445</name>
</gene>
<evidence type="ECO:0000256" key="3">
    <source>
        <dbReference type="ARBA" id="ARBA00022746"/>
    </source>
</evidence>
<sequence>MTQDPVVVIGAGMGGLSAAIRLAAAGVSVTLVEMASGPGGKARALPSVAGPVDTGPTVLTLRRELDDLFALAGSRTEDHLDLIALPRLARHFWPDGTRLDLFADREASAAAIEELCGPGEAAAFLRFDRLASQLYAAFEGPVMAAARPELMGAMTAALRRPTIWPALLPGRSMDGLLRRFFRDPRLIQLFGRYATYVGGRPASSPAVLALIWHAEAKGVWAVRQGLNGAAAALAQVAEGLGVRLRFATRARRIVRQGGRVTGVEIEGGTNLPCAACVFAGDPGALRDGLLGDAARAAMGNGARQRPSLSAWVWAFAARPAGVELAHHNVFFTADSSREFGPIGIGQMPAAPTLYVCAQDREIGPAPSGPERFEIIMNGPAGHSPFAAEEAQCRTRTFPPLAVQGLSFDPAPEARSLTTPAQLSRLYPGSGGAIYGGSPEGAMATFRRPVARTGLPGLYLAGGGAHPGAGVPMALSSGRHAAAAVLADRTSRSRSAQTAMPGGMSMRSRKTDNAPSR</sequence>
<dbReference type="InterPro" id="IPR036188">
    <property type="entry name" value="FAD/NAD-bd_sf"/>
</dbReference>
<dbReference type="PANTHER" id="PTHR43734:SF7">
    <property type="entry name" value="4,4'-DIAPONEUROSPORENE OXYGENASE"/>
    <property type="match status" value="1"/>
</dbReference>
<keyword evidence="4 5" id="KW-0560">Oxidoreductase</keyword>